<dbReference type="RefSeq" id="XP_009534453.1">
    <property type="nucleotide sequence ID" value="XM_009536158.1"/>
</dbReference>
<name>G5A4J1_PHYSP</name>
<dbReference type="GeneID" id="20660597"/>
<evidence type="ECO:0000313" key="2">
    <source>
        <dbReference type="EMBL" id="EGZ09592.1"/>
    </source>
</evidence>
<keyword evidence="1" id="KW-1133">Transmembrane helix</keyword>
<protein>
    <recommendedName>
        <fullName evidence="4">Reverse transcriptase domain-containing protein</fullName>
    </recommendedName>
</protein>
<gene>
    <name evidence="2" type="ORF">PHYSODRAFT_523092</name>
</gene>
<keyword evidence="1" id="KW-0812">Transmembrane</keyword>
<dbReference type="EMBL" id="JH159159">
    <property type="protein sequence ID" value="EGZ09592.1"/>
    <property type="molecule type" value="Genomic_DNA"/>
</dbReference>
<accession>G5A4J1</accession>
<evidence type="ECO:0000313" key="3">
    <source>
        <dbReference type="Proteomes" id="UP000002640"/>
    </source>
</evidence>
<evidence type="ECO:0008006" key="4">
    <source>
        <dbReference type="Google" id="ProtNLM"/>
    </source>
</evidence>
<keyword evidence="3" id="KW-1185">Reference proteome</keyword>
<dbReference type="STRING" id="1094619.G5A4J1"/>
<sequence>MDLIHDTAEATVGVRAAPTKYKRYDDPVLAALTEQQRALQIRIYHDRQAATSALRRERNAILHQIQFRCRELANLALDEKIQQIERLSPTAQMFEAVREATRTRIQPLLLHAVWTHRWLCARIQRYQESIHVLGIDLSRAFDTIDRHKLLEVLRTFLTDDDVRLIRLLLANTTLALRSGRRTLDPFIYIYIKIIIYILYLKLYLC</sequence>
<feature type="transmembrane region" description="Helical" evidence="1">
    <location>
        <begin position="186"/>
        <end position="204"/>
    </location>
</feature>
<keyword evidence="1" id="KW-0472">Membrane</keyword>
<reference evidence="2 3" key="1">
    <citation type="journal article" date="2006" name="Science">
        <title>Phytophthora genome sequences uncover evolutionary origins and mechanisms of pathogenesis.</title>
        <authorList>
            <person name="Tyler B.M."/>
            <person name="Tripathy S."/>
            <person name="Zhang X."/>
            <person name="Dehal P."/>
            <person name="Jiang R.H."/>
            <person name="Aerts A."/>
            <person name="Arredondo F.D."/>
            <person name="Baxter L."/>
            <person name="Bensasson D."/>
            <person name="Beynon J.L."/>
            <person name="Chapman J."/>
            <person name="Damasceno C.M."/>
            <person name="Dorrance A.E."/>
            <person name="Dou D."/>
            <person name="Dickerman A.W."/>
            <person name="Dubchak I.L."/>
            <person name="Garbelotto M."/>
            <person name="Gijzen M."/>
            <person name="Gordon S.G."/>
            <person name="Govers F."/>
            <person name="Grunwald N.J."/>
            <person name="Huang W."/>
            <person name="Ivors K.L."/>
            <person name="Jones R.W."/>
            <person name="Kamoun S."/>
            <person name="Krampis K."/>
            <person name="Lamour K.H."/>
            <person name="Lee M.K."/>
            <person name="McDonald W.H."/>
            <person name="Medina M."/>
            <person name="Meijer H.J."/>
            <person name="Nordberg E.K."/>
            <person name="Maclean D.J."/>
            <person name="Ospina-Giraldo M.D."/>
            <person name="Morris P.F."/>
            <person name="Phuntumart V."/>
            <person name="Putnam N.H."/>
            <person name="Rash S."/>
            <person name="Rose J.K."/>
            <person name="Sakihama Y."/>
            <person name="Salamov A.A."/>
            <person name="Savidor A."/>
            <person name="Scheuring C.F."/>
            <person name="Smith B.M."/>
            <person name="Sobral B.W."/>
            <person name="Terry A."/>
            <person name="Torto-Alalibo T.A."/>
            <person name="Win J."/>
            <person name="Xu Z."/>
            <person name="Zhang H."/>
            <person name="Grigoriev I.V."/>
            <person name="Rokhsar D.S."/>
            <person name="Boore J.L."/>
        </authorList>
    </citation>
    <scope>NUCLEOTIDE SEQUENCE [LARGE SCALE GENOMIC DNA]</scope>
    <source>
        <strain evidence="2 3">P6497</strain>
    </source>
</reference>
<dbReference type="AlphaFoldDB" id="G5A4J1"/>
<evidence type="ECO:0000256" key="1">
    <source>
        <dbReference type="SAM" id="Phobius"/>
    </source>
</evidence>
<dbReference type="KEGG" id="psoj:PHYSODRAFT_523092"/>
<organism evidence="2 3">
    <name type="scientific">Phytophthora sojae (strain P6497)</name>
    <name type="common">Soybean stem and root rot agent</name>
    <name type="synonym">Phytophthora megasperma f. sp. glycines</name>
    <dbReference type="NCBI Taxonomy" id="1094619"/>
    <lineage>
        <taxon>Eukaryota</taxon>
        <taxon>Sar</taxon>
        <taxon>Stramenopiles</taxon>
        <taxon>Oomycota</taxon>
        <taxon>Peronosporomycetes</taxon>
        <taxon>Peronosporales</taxon>
        <taxon>Peronosporaceae</taxon>
        <taxon>Phytophthora</taxon>
    </lineage>
</organism>
<proteinExistence type="predicted"/>
<dbReference type="InParanoid" id="G5A4J1"/>
<dbReference type="Proteomes" id="UP000002640">
    <property type="component" value="Unassembled WGS sequence"/>
</dbReference>